<reference evidence="8 10" key="1">
    <citation type="journal article" date="2017" name="Nature">
        <title>The sunflower genome provides insights into oil metabolism, flowering and Asterid evolution.</title>
        <authorList>
            <person name="Badouin H."/>
            <person name="Gouzy J."/>
            <person name="Grassa C.J."/>
            <person name="Murat F."/>
            <person name="Staton S.E."/>
            <person name="Cottret L."/>
            <person name="Lelandais-Briere C."/>
            <person name="Owens G.L."/>
            <person name="Carrere S."/>
            <person name="Mayjonade B."/>
            <person name="Legrand L."/>
            <person name="Gill N."/>
            <person name="Kane N.C."/>
            <person name="Bowers J.E."/>
            <person name="Hubner S."/>
            <person name="Bellec A."/>
            <person name="Berard A."/>
            <person name="Berges H."/>
            <person name="Blanchet N."/>
            <person name="Boniface M.C."/>
            <person name="Brunel D."/>
            <person name="Catrice O."/>
            <person name="Chaidir N."/>
            <person name="Claudel C."/>
            <person name="Donnadieu C."/>
            <person name="Faraut T."/>
            <person name="Fievet G."/>
            <person name="Helmstetter N."/>
            <person name="King M."/>
            <person name="Knapp S.J."/>
            <person name="Lai Z."/>
            <person name="Le Paslier M.C."/>
            <person name="Lippi Y."/>
            <person name="Lorenzon L."/>
            <person name="Mandel J.R."/>
            <person name="Marage G."/>
            <person name="Marchand G."/>
            <person name="Marquand E."/>
            <person name="Bret-Mestries E."/>
            <person name="Morien E."/>
            <person name="Nambeesan S."/>
            <person name="Nguyen T."/>
            <person name="Pegot-Espagnet P."/>
            <person name="Pouilly N."/>
            <person name="Raftis F."/>
            <person name="Sallet E."/>
            <person name="Schiex T."/>
            <person name="Thomas J."/>
            <person name="Vandecasteele C."/>
            <person name="Vares D."/>
            <person name="Vear F."/>
            <person name="Vautrin S."/>
            <person name="Crespi M."/>
            <person name="Mangin B."/>
            <person name="Burke J.M."/>
            <person name="Salse J."/>
            <person name="Munos S."/>
            <person name="Vincourt P."/>
            <person name="Rieseberg L.H."/>
            <person name="Langlade N.B."/>
        </authorList>
    </citation>
    <scope>NUCLEOTIDE SEQUENCE [LARGE SCALE GENOMIC DNA]</scope>
    <source>
        <strain evidence="10">cv. SF193</strain>
        <tissue evidence="8">Leaves</tissue>
    </source>
</reference>
<dbReference type="InterPro" id="IPR045272">
    <property type="entry name" value="ANXUR1/2-like"/>
</dbReference>
<dbReference type="PROSITE" id="PS00108">
    <property type="entry name" value="PROTEIN_KINASE_ST"/>
    <property type="match status" value="1"/>
</dbReference>
<sequence>MDAKLQIFLQKFPHLKIQLEDITSATNNFDYQNHCIGRGGFGNVYKGELSHSEGRSMVAIKRLDRTRGQGAPEFLKEITMLSDYKHENVISLLGFCCERGEMILVYEHASRGSLDRYLRSTHLTWRQRLKICLDAAKGLSYLHDPRETHRRLIHCDIKSANILLDDQWKAKVSDLGLSIIGSANEEHSVIVTLAAGTHGYCDPEYAMTHTLTKESDVYSFGVVLFEVLCGTLCCTYSNGRVEQNLVRTWIESYEEKKLNDIVFKDPNIQPLEQSALEIFSDIAYQCLKESREDRPKMAEVVAELESALESQELFESQEFSEWKGKLFFYEELSKTTESPLNYRSEVEFMKLLYKGVLLNGGKTWFSLNKKGEHCEMISIAECLGSEVLSSRFSSKYNSRFAAGTYEYFFKNEVWKADVKTQFLSPGITYTVNLVFTFRHPVIDGRCSYIGLNYRLKEETENSISHLAYVRNDGWWTCELYQLTTDHTTVDLQILFHSSSFFSPLMEIEGIEFRPLENVEHKDENQPISDVDSDTNWEEKMPTDYEGLIKRSENSLQWTTKEEAYSIIHKGLFFSDDEKKRRIWFSLDKNGKKCHMLSAVLWWSYQATSGKRMFCPESRFEEVVHWDSDSFLITTKLQSRLVSTGTTYAIYLVYKLPNDQSGFEAPMEVSGIKRKSGNIIWYSHLTCPQTPVIRPKAGQNTHNPLNKPKFKGLPQQRNDGWMEVQIWEWGTPTTTYKDLMLRLWLRLCDRTKFGELIIEGIEFRPI</sequence>
<dbReference type="Pfam" id="PF14299">
    <property type="entry name" value="PP2"/>
    <property type="match status" value="1"/>
</dbReference>
<dbReference type="FunFam" id="3.30.200.20:FF:000039">
    <property type="entry name" value="receptor-like protein kinase FERONIA"/>
    <property type="match status" value="1"/>
</dbReference>
<dbReference type="EMBL" id="MNCJ02000328">
    <property type="protein sequence ID" value="KAF5774370.1"/>
    <property type="molecule type" value="Genomic_DNA"/>
</dbReference>
<evidence type="ECO:0000313" key="9">
    <source>
        <dbReference type="EMBL" id="OTG02388.1"/>
    </source>
</evidence>
<evidence type="ECO:0000256" key="3">
    <source>
        <dbReference type="ARBA" id="ARBA00022741"/>
    </source>
</evidence>
<name>A0A251SU75_HELAN</name>
<dbReference type="AlphaFoldDB" id="A0A251SU75"/>
<evidence type="ECO:0000313" key="8">
    <source>
        <dbReference type="EMBL" id="KAF5774370.1"/>
    </source>
</evidence>
<dbReference type="PROSITE" id="PS50011">
    <property type="entry name" value="PROTEIN_KINASE_DOM"/>
    <property type="match status" value="1"/>
</dbReference>
<dbReference type="InterPro" id="IPR025886">
    <property type="entry name" value="PP2-like"/>
</dbReference>
<dbReference type="SMART" id="SM00220">
    <property type="entry name" value="S_TKc"/>
    <property type="match status" value="1"/>
</dbReference>
<dbReference type="Gene3D" id="1.10.510.10">
    <property type="entry name" value="Transferase(Phosphotransferase) domain 1"/>
    <property type="match status" value="1"/>
</dbReference>
<dbReference type="SUPFAM" id="SSF56112">
    <property type="entry name" value="Protein kinase-like (PK-like)"/>
    <property type="match status" value="1"/>
</dbReference>
<evidence type="ECO:0000256" key="6">
    <source>
        <dbReference type="PROSITE-ProRule" id="PRU10141"/>
    </source>
</evidence>
<dbReference type="Gramene" id="mRNA:HanXRQr2_Chr13g0599571">
    <property type="protein sequence ID" value="mRNA:HanXRQr2_Chr13g0599571"/>
    <property type="gene ID" value="HanXRQr2_Chr13g0599571"/>
</dbReference>
<dbReference type="GO" id="GO:0004714">
    <property type="term" value="F:transmembrane receptor protein tyrosine kinase activity"/>
    <property type="evidence" value="ECO:0007669"/>
    <property type="project" value="InterPro"/>
</dbReference>
<dbReference type="InParanoid" id="A0A251SU75"/>
<keyword evidence="4 9" id="KW-0418">Kinase</keyword>
<dbReference type="GO" id="GO:0004672">
    <property type="term" value="F:protein kinase activity"/>
    <property type="evidence" value="ECO:0000318"/>
    <property type="project" value="GO_Central"/>
</dbReference>
<feature type="binding site" evidence="6">
    <location>
        <position position="61"/>
    </location>
    <ligand>
        <name>ATP</name>
        <dbReference type="ChEBI" id="CHEBI:30616"/>
    </ligand>
</feature>
<dbReference type="InterPro" id="IPR011009">
    <property type="entry name" value="Kinase-like_dom_sf"/>
</dbReference>
<dbReference type="PANTHER" id="PTHR27003:SF338">
    <property type="entry name" value="TYROSINE-PROTEIN KINASE, NON-RECEPTOR JAK_TYK2-RELATED"/>
    <property type="match status" value="1"/>
</dbReference>
<dbReference type="InterPro" id="IPR001245">
    <property type="entry name" value="Ser-Thr/Tyr_kinase_cat_dom"/>
</dbReference>
<dbReference type="Pfam" id="PF07714">
    <property type="entry name" value="PK_Tyr_Ser-Thr"/>
    <property type="match status" value="1"/>
</dbReference>
<dbReference type="GO" id="GO:0004674">
    <property type="term" value="F:protein serine/threonine kinase activity"/>
    <property type="evidence" value="ECO:0007669"/>
    <property type="project" value="UniProtKB-KW"/>
</dbReference>
<dbReference type="Proteomes" id="UP000215914">
    <property type="component" value="Chromosome 13"/>
</dbReference>
<accession>A0A251SU75</accession>
<gene>
    <name evidence="9" type="ORF">HannXRQ_Chr13g0412491</name>
    <name evidence="8" type="ORF">HanXRQr2_Chr13g0599571</name>
</gene>
<dbReference type="EMBL" id="CM007902">
    <property type="protein sequence ID" value="OTG02388.1"/>
    <property type="molecule type" value="Genomic_DNA"/>
</dbReference>
<reference evidence="8" key="3">
    <citation type="submission" date="2020-06" db="EMBL/GenBank/DDBJ databases">
        <title>Helianthus annuus Genome sequencing and assembly Release 2.</title>
        <authorList>
            <person name="Gouzy J."/>
            <person name="Langlade N."/>
            <person name="Munos S."/>
        </authorList>
    </citation>
    <scope>NUCLEOTIDE SEQUENCE</scope>
    <source>
        <tissue evidence="8">Leaves</tissue>
    </source>
</reference>
<dbReference type="InterPro" id="IPR008271">
    <property type="entry name" value="Ser/Thr_kinase_AS"/>
</dbReference>
<keyword evidence="10" id="KW-1185">Reference proteome</keyword>
<dbReference type="OrthoDB" id="8891264at2759"/>
<keyword evidence="5 6" id="KW-0067">ATP-binding</keyword>
<reference evidence="9" key="2">
    <citation type="submission" date="2017-02" db="EMBL/GenBank/DDBJ databases">
        <title>Sunflower complete genome.</title>
        <authorList>
            <person name="Langlade N."/>
            <person name="Munos S."/>
        </authorList>
    </citation>
    <scope>NUCLEOTIDE SEQUENCE [LARGE SCALE GENOMIC DNA]</scope>
    <source>
        <tissue evidence="9">Leaves</tissue>
    </source>
</reference>
<dbReference type="GO" id="GO:0005524">
    <property type="term" value="F:ATP binding"/>
    <property type="evidence" value="ECO:0007669"/>
    <property type="project" value="UniProtKB-UniRule"/>
</dbReference>
<keyword evidence="1" id="KW-0723">Serine/threonine-protein kinase</keyword>
<keyword evidence="2 8" id="KW-0808">Transferase</keyword>
<proteinExistence type="predicted"/>
<evidence type="ECO:0000256" key="1">
    <source>
        <dbReference type="ARBA" id="ARBA00022527"/>
    </source>
</evidence>
<dbReference type="PANTHER" id="PTHR27003">
    <property type="entry name" value="OS07G0166700 PROTEIN"/>
    <property type="match status" value="1"/>
</dbReference>
<evidence type="ECO:0000259" key="7">
    <source>
        <dbReference type="PROSITE" id="PS50011"/>
    </source>
</evidence>
<dbReference type="Gene3D" id="3.30.200.20">
    <property type="entry name" value="Phosphorylase Kinase, domain 1"/>
    <property type="match status" value="1"/>
</dbReference>
<organism evidence="9 10">
    <name type="scientific">Helianthus annuus</name>
    <name type="common">Common sunflower</name>
    <dbReference type="NCBI Taxonomy" id="4232"/>
    <lineage>
        <taxon>Eukaryota</taxon>
        <taxon>Viridiplantae</taxon>
        <taxon>Streptophyta</taxon>
        <taxon>Embryophyta</taxon>
        <taxon>Tracheophyta</taxon>
        <taxon>Spermatophyta</taxon>
        <taxon>Magnoliopsida</taxon>
        <taxon>eudicotyledons</taxon>
        <taxon>Gunneridae</taxon>
        <taxon>Pentapetalae</taxon>
        <taxon>asterids</taxon>
        <taxon>campanulids</taxon>
        <taxon>Asterales</taxon>
        <taxon>Asteraceae</taxon>
        <taxon>Asteroideae</taxon>
        <taxon>Heliantheae alliance</taxon>
        <taxon>Heliantheae</taxon>
        <taxon>Helianthus</taxon>
    </lineage>
</organism>
<evidence type="ECO:0000256" key="5">
    <source>
        <dbReference type="ARBA" id="ARBA00022840"/>
    </source>
</evidence>
<feature type="domain" description="Protein kinase" evidence="7">
    <location>
        <begin position="30"/>
        <end position="314"/>
    </location>
</feature>
<evidence type="ECO:0000256" key="2">
    <source>
        <dbReference type="ARBA" id="ARBA00022679"/>
    </source>
</evidence>
<dbReference type="InterPro" id="IPR017441">
    <property type="entry name" value="Protein_kinase_ATP_BS"/>
</dbReference>
<protein>
    <submittedName>
        <fullName evidence="9">Putative serine/threonine-protein kinase, active site protein</fullName>
    </submittedName>
</protein>
<dbReference type="InterPro" id="IPR000719">
    <property type="entry name" value="Prot_kinase_dom"/>
</dbReference>
<keyword evidence="3 6" id="KW-0547">Nucleotide-binding</keyword>
<evidence type="ECO:0000256" key="4">
    <source>
        <dbReference type="ARBA" id="ARBA00022777"/>
    </source>
</evidence>
<dbReference type="PROSITE" id="PS00107">
    <property type="entry name" value="PROTEIN_KINASE_ATP"/>
    <property type="match status" value="1"/>
</dbReference>
<dbReference type="GO" id="GO:0005886">
    <property type="term" value="C:plasma membrane"/>
    <property type="evidence" value="ECO:0000318"/>
    <property type="project" value="GO_Central"/>
</dbReference>
<evidence type="ECO:0000313" key="10">
    <source>
        <dbReference type="Proteomes" id="UP000215914"/>
    </source>
</evidence>